<keyword evidence="8 12" id="KW-0798">TonB box</keyword>
<dbReference type="InterPro" id="IPR012910">
    <property type="entry name" value="Plug_dom"/>
</dbReference>
<keyword evidence="9 11" id="KW-0472">Membrane</keyword>
<keyword evidence="13" id="KW-0732">Signal</keyword>
<evidence type="ECO:0000256" key="9">
    <source>
        <dbReference type="ARBA" id="ARBA00023136"/>
    </source>
</evidence>
<evidence type="ECO:0000259" key="15">
    <source>
        <dbReference type="Pfam" id="PF07715"/>
    </source>
</evidence>
<dbReference type="Gene3D" id="2.170.130.10">
    <property type="entry name" value="TonB-dependent receptor, plug domain"/>
    <property type="match status" value="1"/>
</dbReference>
<evidence type="ECO:0000256" key="3">
    <source>
        <dbReference type="ARBA" id="ARBA00022452"/>
    </source>
</evidence>
<keyword evidence="5 11" id="KW-0812">Transmembrane</keyword>
<keyword evidence="17" id="KW-1185">Reference proteome</keyword>
<dbReference type="Pfam" id="PF07715">
    <property type="entry name" value="Plug"/>
    <property type="match status" value="1"/>
</dbReference>
<evidence type="ECO:0000256" key="10">
    <source>
        <dbReference type="ARBA" id="ARBA00023237"/>
    </source>
</evidence>
<comment type="subcellular location">
    <subcellularLocation>
        <location evidence="1 11">Cell outer membrane</location>
        <topology evidence="1 11">Multi-pass membrane protein</topology>
    </subcellularLocation>
</comment>
<evidence type="ECO:0000256" key="8">
    <source>
        <dbReference type="ARBA" id="ARBA00023077"/>
    </source>
</evidence>
<feature type="signal peptide" evidence="13">
    <location>
        <begin position="1"/>
        <end position="20"/>
    </location>
</feature>
<accession>A0ABU1K7B9</accession>
<evidence type="ECO:0000256" key="11">
    <source>
        <dbReference type="PROSITE-ProRule" id="PRU01360"/>
    </source>
</evidence>
<gene>
    <name evidence="16" type="ORF">GGR31_002185</name>
</gene>
<dbReference type="InterPro" id="IPR037066">
    <property type="entry name" value="Plug_dom_sf"/>
</dbReference>
<evidence type="ECO:0000256" key="4">
    <source>
        <dbReference type="ARBA" id="ARBA00022496"/>
    </source>
</evidence>
<dbReference type="InterPro" id="IPR039426">
    <property type="entry name" value="TonB-dep_rcpt-like"/>
</dbReference>
<keyword evidence="4" id="KW-0410">Iron transport</keyword>
<keyword evidence="3 11" id="KW-1134">Transmembrane beta strand</keyword>
<dbReference type="PROSITE" id="PS52016">
    <property type="entry name" value="TONB_DEPENDENT_REC_3"/>
    <property type="match status" value="1"/>
</dbReference>
<feature type="domain" description="TonB-dependent receptor plug" evidence="15">
    <location>
        <begin position="47"/>
        <end position="154"/>
    </location>
</feature>
<keyword evidence="2 11" id="KW-0813">Transport</keyword>
<evidence type="ECO:0000256" key="5">
    <source>
        <dbReference type="ARBA" id="ARBA00022692"/>
    </source>
</evidence>
<keyword evidence="16" id="KW-0675">Receptor</keyword>
<sequence>MKKTSIRILLCFFGIISAKAQQNTTKKDSTSLEKVLIQSTSIEEEMQSIPAAVNYLDSEELTRTSATLLTESFNRKPGVFTQEGALNTNRISIRGIGARAQYGTNRVKAYFNEIPISSGDGQTVINDIAPESIDHVEIIKGPNSSIYGSGLGGVINLYAKKPRYNESFAEVSSTFGSYQLVNNSVNTGFSSASGNIFANYTHIEQDGYRENSAYDRKSLTLNGNLYASTKSTLSFIGNFTRLKAFIPSSISETDFNENPSQAAFTWKQAKGFESYDKVLFGMSYSYQFSENFKNSTSIFINYKDAYEPRPFDILKEESYNLGVRTRFNFTTEIFKLPLKTSFGAEILNENYSGSNFENLYEDFPGEGSVRGNTIAYADQNRNYYNFFGQVNLSLSKRWKIEAGININQTDYEITDLFAEDEIDQSGNYQFNTEWSPRIAALYKISSTKNLYASISKGFSIPTVDETLTPEGRINTTLNPETGWNYEIGFKGTWFKNLYTEISLYTIQVSDLLVARRVAEDRYVGINAGKTDHNGLEILLNYNVELSDFIRLKPYFSASFNEYSFDEFTDQGNNYSGNELTGVPDKKINLGLDVQTKNGFSFYSNALFVSEIPLNDENSKYSDAYQLVNLKAAYELKAIDFLRINFQAGINNVFNEQYAVSILPNAIGFGNSEPRYYYPGNPRNYYGGVGVKFLF</sequence>
<evidence type="ECO:0000313" key="16">
    <source>
        <dbReference type="EMBL" id="MDR6301516.1"/>
    </source>
</evidence>
<organism evidence="16 17">
    <name type="scientific">Mesonia maritima</name>
    <dbReference type="NCBI Taxonomy" id="1793873"/>
    <lineage>
        <taxon>Bacteria</taxon>
        <taxon>Pseudomonadati</taxon>
        <taxon>Bacteroidota</taxon>
        <taxon>Flavobacteriia</taxon>
        <taxon>Flavobacteriales</taxon>
        <taxon>Flavobacteriaceae</taxon>
        <taxon>Mesonia</taxon>
    </lineage>
</organism>
<keyword evidence="6" id="KW-0408">Iron</keyword>
<evidence type="ECO:0000256" key="13">
    <source>
        <dbReference type="SAM" id="SignalP"/>
    </source>
</evidence>
<dbReference type="PANTHER" id="PTHR32552:SF81">
    <property type="entry name" value="TONB-DEPENDENT OUTER MEMBRANE RECEPTOR"/>
    <property type="match status" value="1"/>
</dbReference>
<dbReference type="SUPFAM" id="SSF56935">
    <property type="entry name" value="Porins"/>
    <property type="match status" value="1"/>
</dbReference>
<evidence type="ECO:0000256" key="6">
    <source>
        <dbReference type="ARBA" id="ARBA00023004"/>
    </source>
</evidence>
<dbReference type="PANTHER" id="PTHR32552">
    <property type="entry name" value="FERRICHROME IRON RECEPTOR-RELATED"/>
    <property type="match status" value="1"/>
</dbReference>
<feature type="domain" description="TonB-dependent receptor-like beta-barrel" evidence="14">
    <location>
        <begin position="238"/>
        <end position="652"/>
    </location>
</feature>
<dbReference type="CDD" id="cd01347">
    <property type="entry name" value="ligand_gated_channel"/>
    <property type="match status" value="1"/>
</dbReference>
<feature type="chain" id="PRO_5046235316" evidence="13">
    <location>
        <begin position="21"/>
        <end position="694"/>
    </location>
</feature>
<keyword evidence="10 11" id="KW-0998">Cell outer membrane</keyword>
<dbReference type="Pfam" id="PF00593">
    <property type="entry name" value="TonB_dep_Rec_b-barrel"/>
    <property type="match status" value="1"/>
</dbReference>
<comment type="caution">
    <text evidence="16">The sequence shown here is derived from an EMBL/GenBank/DDBJ whole genome shotgun (WGS) entry which is preliminary data.</text>
</comment>
<protein>
    <submittedName>
        <fullName evidence="16">Iron complex outermembrane receptor protein</fullName>
    </submittedName>
</protein>
<dbReference type="InterPro" id="IPR000531">
    <property type="entry name" value="Beta-barrel_TonB"/>
</dbReference>
<reference evidence="16 17" key="1">
    <citation type="submission" date="2023-07" db="EMBL/GenBank/DDBJ databases">
        <title>Genomic Encyclopedia of Type Strains, Phase IV (KMG-IV): sequencing the most valuable type-strain genomes for metagenomic binning, comparative biology and taxonomic classification.</title>
        <authorList>
            <person name="Goeker M."/>
        </authorList>
    </citation>
    <scope>NUCLEOTIDE SEQUENCE [LARGE SCALE GENOMIC DNA]</scope>
    <source>
        <strain evidence="16 17">DSM 102814</strain>
    </source>
</reference>
<keyword evidence="7" id="KW-0406">Ion transport</keyword>
<evidence type="ECO:0000313" key="17">
    <source>
        <dbReference type="Proteomes" id="UP001257659"/>
    </source>
</evidence>
<evidence type="ECO:0000256" key="12">
    <source>
        <dbReference type="RuleBase" id="RU003357"/>
    </source>
</evidence>
<dbReference type="Proteomes" id="UP001257659">
    <property type="component" value="Unassembled WGS sequence"/>
</dbReference>
<dbReference type="RefSeq" id="WP_309728993.1">
    <property type="nucleotide sequence ID" value="NZ_JAVDQA010000006.1"/>
</dbReference>
<name>A0ABU1K7B9_9FLAO</name>
<dbReference type="InterPro" id="IPR036942">
    <property type="entry name" value="Beta-barrel_TonB_sf"/>
</dbReference>
<evidence type="ECO:0000256" key="7">
    <source>
        <dbReference type="ARBA" id="ARBA00023065"/>
    </source>
</evidence>
<evidence type="ECO:0000256" key="2">
    <source>
        <dbReference type="ARBA" id="ARBA00022448"/>
    </source>
</evidence>
<comment type="similarity">
    <text evidence="11 12">Belongs to the TonB-dependent receptor family.</text>
</comment>
<evidence type="ECO:0000259" key="14">
    <source>
        <dbReference type="Pfam" id="PF00593"/>
    </source>
</evidence>
<proteinExistence type="inferred from homology"/>
<evidence type="ECO:0000256" key="1">
    <source>
        <dbReference type="ARBA" id="ARBA00004571"/>
    </source>
</evidence>
<dbReference type="Gene3D" id="2.40.170.20">
    <property type="entry name" value="TonB-dependent receptor, beta-barrel domain"/>
    <property type="match status" value="1"/>
</dbReference>
<dbReference type="EMBL" id="JAVDQA010000006">
    <property type="protein sequence ID" value="MDR6301516.1"/>
    <property type="molecule type" value="Genomic_DNA"/>
</dbReference>